<dbReference type="Proteomes" id="UP000240357">
    <property type="component" value="Unassembled WGS sequence"/>
</dbReference>
<name>A0A2T2YPD7_9BACT</name>
<comment type="caution">
    <text evidence="1">The sequence shown here is derived from an EMBL/GenBank/DDBJ whole genome shotgun (WGS) entry which is preliminary data.</text>
</comment>
<organism evidence="1 2">
    <name type="scientific">Adhaeribacter arboris</name>
    <dbReference type="NCBI Taxonomy" id="2072846"/>
    <lineage>
        <taxon>Bacteria</taxon>
        <taxon>Pseudomonadati</taxon>
        <taxon>Bacteroidota</taxon>
        <taxon>Cytophagia</taxon>
        <taxon>Cytophagales</taxon>
        <taxon>Hymenobacteraceae</taxon>
        <taxon>Adhaeribacter</taxon>
    </lineage>
</organism>
<dbReference type="OrthoDB" id="1495366at2"/>
<accession>A0A2T2YPD7</accession>
<evidence type="ECO:0000313" key="2">
    <source>
        <dbReference type="Proteomes" id="UP000240357"/>
    </source>
</evidence>
<proteinExistence type="predicted"/>
<gene>
    <name evidence="1" type="ORF">AHMF7605_19595</name>
</gene>
<dbReference type="AlphaFoldDB" id="A0A2T2YPD7"/>
<sequence length="72" mass="8474">MNTSGKLTNLQLELLKIFHYDLAESQLKDIKSILGKYFAETASTEMDKLWKQQGWSNETMEQWVNEHLRKKG</sequence>
<dbReference type="EMBL" id="PYFT01000001">
    <property type="protein sequence ID" value="PSR57375.1"/>
    <property type="molecule type" value="Genomic_DNA"/>
</dbReference>
<reference evidence="1 2" key="1">
    <citation type="submission" date="2018-03" db="EMBL/GenBank/DDBJ databases">
        <title>Adhaeribacter sp. HMF7605 Genome sequencing and assembly.</title>
        <authorList>
            <person name="Kang H."/>
            <person name="Kang J."/>
            <person name="Cha I."/>
            <person name="Kim H."/>
            <person name="Joh K."/>
        </authorList>
    </citation>
    <scope>NUCLEOTIDE SEQUENCE [LARGE SCALE GENOMIC DNA]</scope>
    <source>
        <strain evidence="1 2">HMF7605</strain>
    </source>
</reference>
<keyword evidence="2" id="KW-1185">Reference proteome</keyword>
<evidence type="ECO:0000313" key="1">
    <source>
        <dbReference type="EMBL" id="PSR57375.1"/>
    </source>
</evidence>
<protein>
    <submittedName>
        <fullName evidence="1">Uncharacterized protein</fullName>
    </submittedName>
</protein>